<keyword evidence="4 5" id="KW-0472">Membrane</keyword>
<dbReference type="GO" id="GO:0016020">
    <property type="term" value="C:membrane"/>
    <property type="evidence" value="ECO:0007669"/>
    <property type="project" value="UniProtKB-SubCell"/>
</dbReference>
<feature type="transmembrane region" description="Helical" evidence="5">
    <location>
        <begin position="76"/>
        <end position="93"/>
    </location>
</feature>
<dbReference type="RefSeq" id="WP_183388270.1">
    <property type="nucleotide sequence ID" value="NZ_JACHXM010000014.1"/>
</dbReference>
<feature type="transmembrane region" description="Helical" evidence="5">
    <location>
        <begin position="113"/>
        <end position="139"/>
    </location>
</feature>
<feature type="domain" description="NnrU" evidence="6">
    <location>
        <begin position="3"/>
        <end position="186"/>
    </location>
</feature>
<gene>
    <name evidence="7" type="ORF">FHR96_002795</name>
</gene>
<dbReference type="AlphaFoldDB" id="A0A7W5BZC3"/>
<organism evidence="7 8">
    <name type="scientific">Halomonas organivorans</name>
    <dbReference type="NCBI Taxonomy" id="257772"/>
    <lineage>
        <taxon>Bacteria</taxon>
        <taxon>Pseudomonadati</taxon>
        <taxon>Pseudomonadota</taxon>
        <taxon>Gammaproteobacteria</taxon>
        <taxon>Oceanospirillales</taxon>
        <taxon>Halomonadaceae</taxon>
        <taxon>Halomonas</taxon>
    </lineage>
</organism>
<protein>
    <submittedName>
        <fullName evidence="7">Putative membrane protein</fullName>
    </submittedName>
</protein>
<evidence type="ECO:0000256" key="2">
    <source>
        <dbReference type="ARBA" id="ARBA00022692"/>
    </source>
</evidence>
<evidence type="ECO:0000256" key="1">
    <source>
        <dbReference type="ARBA" id="ARBA00004141"/>
    </source>
</evidence>
<sequence length="188" mass="20822">MTVMMLGLVLFLGVHSVRIVADDWRRERIARWGENRWKALYSLVSLLGLALAIWGFGQMRLDSPTLWTPPLALRHLVMLLMIPAFVLAAAAYVPRNHLKARLRHPMILGVKLWAFSHLLVNGRLGDIVFFGAFLAWAILDFRAARRRPAPAPVAPTGGGTLATLVIGVAAYALFAFWLHGPLIGVPVM</sequence>
<accession>A0A7W5BZC3</accession>
<dbReference type="EMBL" id="JACHXM010000014">
    <property type="protein sequence ID" value="MBB3141914.1"/>
    <property type="molecule type" value="Genomic_DNA"/>
</dbReference>
<keyword evidence="8" id="KW-1185">Reference proteome</keyword>
<evidence type="ECO:0000256" key="3">
    <source>
        <dbReference type="ARBA" id="ARBA00022989"/>
    </source>
</evidence>
<name>A0A7W5BZC3_9GAMM</name>
<proteinExistence type="predicted"/>
<evidence type="ECO:0000313" key="8">
    <source>
        <dbReference type="Proteomes" id="UP000525987"/>
    </source>
</evidence>
<evidence type="ECO:0000256" key="4">
    <source>
        <dbReference type="ARBA" id="ARBA00023136"/>
    </source>
</evidence>
<reference evidence="7 8" key="1">
    <citation type="submission" date="2020-08" db="EMBL/GenBank/DDBJ databases">
        <title>Genomic Encyclopedia of Type Strains, Phase III (KMG-III): the genomes of soil and plant-associated and newly described type strains.</title>
        <authorList>
            <person name="Whitman W."/>
        </authorList>
    </citation>
    <scope>NUCLEOTIDE SEQUENCE [LARGE SCALE GENOMIC DNA]</scope>
    <source>
        <strain evidence="7 8">CECT 5995</strain>
    </source>
</reference>
<dbReference type="InterPro" id="IPR009915">
    <property type="entry name" value="NnrU_dom"/>
</dbReference>
<feature type="transmembrane region" description="Helical" evidence="5">
    <location>
        <begin position="37"/>
        <end position="56"/>
    </location>
</feature>
<keyword evidence="2 5" id="KW-0812">Transmembrane</keyword>
<evidence type="ECO:0000313" key="7">
    <source>
        <dbReference type="EMBL" id="MBB3141914.1"/>
    </source>
</evidence>
<comment type="subcellular location">
    <subcellularLocation>
        <location evidence="1">Membrane</location>
        <topology evidence="1">Multi-pass membrane protein</topology>
    </subcellularLocation>
</comment>
<evidence type="ECO:0000256" key="5">
    <source>
        <dbReference type="SAM" id="Phobius"/>
    </source>
</evidence>
<dbReference type="Pfam" id="PF07298">
    <property type="entry name" value="NnrU"/>
    <property type="match status" value="1"/>
</dbReference>
<feature type="transmembrane region" description="Helical" evidence="5">
    <location>
        <begin position="160"/>
        <end position="178"/>
    </location>
</feature>
<evidence type="ECO:0000259" key="6">
    <source>
        <dbReference type="Pfam" id="PF07298"/>
    </source>
</evidence>
<comment type="caution">
    <text evidence="7">The sequence shown here is derived from an EMBL/GenBank/DDBJ whole genome shotgun (WGS) entry which is preliminary data.</text>
</comment>
<keyword evidence="3 5" id="KW-1133">Transmembrane helix</keyword>
<dbReference type="Proteomes" id="UP000525987">
    <property type="component" value="Unassembled WGS sequence"/>
</dbReference>